<keyword evidence="3" id="KW-1185">Reference proteome</keyword>
<name>A0ABQ0D756_9EUKA</name>
<reference evidence="1 3" key="1">
    <citation type="journal article" date="2019" name="PLoS Negl. Trop. Dis.">
        <title>Whole genome sequencing of Entamoeba nuttalli reveals mammalian host-related molecular signatures and a novel octapeptide-repeat surface protein.</title>
        <authorList>
            <person name="Tanaka M."/>
            <person name="Makiuchi T."/>
            <person name="Komiyama T."/>
            <person name="Shiina T."/>
            <person name="Osaki K."/>
            <person name="Tachibana H."/>
        </authorList>
    </citation>
    <scope>NUCLEOTIDE SEQUENCE [LARGE SCALE GENOMIC DNA]</scope>
    <source>
        <strain evidence="1 3">P19-061405</strain>
    </source>
</reference>
<gene>
    <name evidence="1" type="ORF">ENUP19_0002G0040</name>
    <name evidence="2" type="ORF">ENUP19_0144G0006</name>
</gene>
<reference evidence="1" key="2">
    <citation type="submission" date="2024-08" db="EMBL/GenBank/DDBJ databases">
        <title>Draft genome assembly of Entamoeba nuttalli using a combination of long-read and short-read sequencing data.</title>
        <authorList>
            <person name="Tanaka M."/>
            <person name="Tachibana H."/>
        </authorList>
    </citation>
    <scope>NUCLEOTIDE SEQUENCE</scope>
    <source>
        <strain evidence="1">P19-061405</strain>
    </source>
</reference>
<protein>
    <submittedName>
        <fullName evidence="1">Uncharacterized protein</fullName>
    </submittedName>
</protein>
<dbReference type="EMBL" id="BAAFRS010000144">
    <property type="protein sequence ID" value="GAB1223363.1"/>
    <property type="molecule type" value="Genomic_DNA"/>
</dbReference>
<accession>A0ABQ0D756</accession>
<evidence type="ECO:0000313" key="2">
    <source>
        <dbReference type="EMBL" id="GAB1223363.1"/>
    </source>
</evidence>
<comment type="caution">
    <text evidence="1">The sequence shown here is derived from an EMBL/GenBank/DDBJ whole genome shotgun (WGS) entry which is preliminary data.</text>
</comment>
<dbReference type="EMBL" id="BAAFRS010000002">
    <property type="protein sequence ID" value="GAB1218682.1"/>
    <property type="molecule type" value="Genomic_DNA"/>
</dbReference>
<sequence>MKSSFVPCSKEIYEVIEGNEIETFSSQSSLSDSVISTTPSFQRKSIKKARWRKSLKEKAVTLGKGIGISNTLRYLKKFPEYRNLCASTLYYWIRAEERELSSVSKQRI</sequence>
<evidence type="ECO:0000313" key="1">
    <source>
        <dbReference type="EMBL" id="GAB1218682.1"/>
    </source>
</evidence>
<proteinExistence type="predicted"/>
<organism evidence="1 3">
    <name type="scientific">Entamoeba nuttalli</name>
    <dbReference type="NCBI Taxonomy" id="412467"/>
    <lineage>
        <taxon>Eukaryota</taxon>
        <taxon>Amoebozoa</taxon>
        <taxon>Evosea</taxon>
        <taxon>Archamoebae</taxon>
        <taxon>Mastigamoebida</taxon>
        <taxon>Entamoebidae</taxon>
        <taxon>Entamoeba</taxon>
    </lineage>
</organism>
<evidence type="ECO:0000313" key="3">
    <source>
        <dbReference type="Proteomes" id="UP001628156"/>
    </source>
</evidence>
<dbReference type="Proteomes" id="UP001628156">
    <property type="component" value="Unassembled WGS sequence"/>
</dbReference>